<feature type="region of interest" description="Disordered" evidence="1">
    <location>
        <begin position="1"/>
        <end position="30"/>
    </location>
</feature>
<dbReference type="CDD" id="cd01949">
    <property type="entry name" value="GGDEF"/>
    <property type="match status" value="1"/>
</dbReference>
<dbReference type="NCBIfam" id="TIGR00229">
    <property type="entry name" value="sensory_box"/>
    <property type="match status" value="1"/>
</dbReference>
<dbReference type="SMART" id="SM00086">
    <property type="entry name" value="PAC"/>
    <property type="match status" value="1"/>
</dbReference>
<dbReference type="Pfam" id="PF00990">
    <property type="entry name" value="GGDEF"/>
    <property type="match status" value="1"/>
</dbReference>
<dbReference type="FunFam" id="3.30.70.270:FF:000001">
    <property type="entry name" value="Diguanylate cyclase domain protein"/>
    <property type="match status" value="1"/>
</dbReference>
<dbReference type="SUPFAM" id="SSF141868">
    <property type="entry name" value="EAL domain-like"/>
    <property type="match status" value="1"/>
</dbReference>
<gene>
    <name evidence="6" type="ORF">CARN7_0355</name>
</gene>
<dbReference type="InterPro" id="IPR001633">
    <property type="entry name" value="EAL_dom"/>
</dbReference>
<dbReference type="Gene3D" id="3.30.70.270">
    <property type="match status" value="1"/>
</dbReference>
<dbReference type="AlphaFoldDB" id="E6QQU7"/>
<dbReference type="PROSITE" id="PS50113">
    <property type="entry name" value="PAC"/>
    <property type="match status" value="1"/>
</dbReference>
<dbReference type="InterPro" id="IPR000160">
    <property type="entry name" value="GGDEF_dom"/>
</dbReference>
<sequence>MSVDTQQTNQNNTTKAHGTESPGNPATGFKLPGGGFITDAHHHILSVHGAFEAITGYTAAEAIGKNPSFLKSGRHGIIFYQQIWAKLLHDGYWEGEIDNRRKDGEIYLAWGQVSAVLKEEGGIACYVVHFSDISDDKKEKEDLQYLALYDHLTGLPNRRLLESRIELAMARAERHNKLFAVCMLDLDSFKPINDTYGHDAGDEVLVTLGQRLPKVLRKTDIAARFGGDEFVLLIEDISSMDDLATIFPKVEETIGAPIMLSNGATIQVGASMGVCIYPFGEEKTGDQLLRCADQALYENKANKAERTSFWTIGGKQKSQRTHAQCLLDAGALEVWYQPILDTRTHQVVGMEALARLRNEEGEILYPGDFLSQLTIDDATNLSRHVLKQALDDLLKLDALGWSLWVSFNVPAESFCGQCVACLQGVIEDSGIDPTRITLEILESSDFLEKNTALSVLHEIKALGIRLALDDVGSAYASLLRLKDLPIDEIKLDQGFVRTLEGRPRDMHFVRTIQDLATELQLDLVVEGVETADILDAMITIKVPYLQGYAISRPLPLAQLQQFLSGYLFNMCTRPASLFGFYASQMASHTATKRILLINPSQMNHSVLPDGRLCRGHSTLHRLGYGDDSHLVRLHSAYHLALGVAVQDVGNHDAWQAMEWAQAVFAQAILKAHQQEKITIEKITAVKA</sequence>
<evidence type="ECO:0000259" key="4">
    <source>
        <dbReference type="PROSITE" id="PS50883"/>
    </source>
</evidence>
<dbReference type="InterPro" id="IPR052155">
    <property type="entry name" value="Biofilm_reg_signaling"/>
</dbReference>
<dbReference type="Gene3D" id="3.20.20.450">
    <property type="entry name" value="EAL domain"/>
    <property type="match status" value="1"/>
</dbReference>
<protein>
    <recommendedName>
        <fullName evidence="7">Cyclic-guanylate-specific phosphodiesterase</fullName>
    </recommendedName>
</protein>
<dbReference type="Pfam" id="PF00563">
    <property type="entry name" value="EAL"/>
    <property type="match status" value="1"/>
</dbReference>
<dbReference type="PROSITE" id="PS50887">
    <property type="entry name" value="GGDEF"/>
    <property type="match status" value="1"/>
</dbReference>
<feature type="compositionally biased region" description="Low complexity" evidence="1">
    <location>
        <begin position="1"/>
        <end position="14"/>
    </location>
</feature>
<comment type="caution">
    <text evidence="6">The sequence shown here is derived from an EMBL/GenBank/DDBJ whole genome shotgun (WGS) entry which is preliminary data.</text>
</comment>
<dbReference type="SUPFAM" id="SSF55073">
    <property type="entry name" value="Nucleotide cyclase"/>
    <property type="match status" value="1"/>
</dbReference>
<reference evidence="6" key="1">
    <citation type="submission" date="2009-10" db="EMBL/GenBank/DDBJ databases">
        <title>Diversity of trophic interactions inside an arsenic-rich microbial ecosystem.</title>
        <authorList>
            <person name="Bertin P.N."/>
            <person name="Heinrich-Salmeron A."/>
            <person name="Pelletier E."/>
            <person name="Goulhen-Chollet F."/>
            <person name="Arsene-Ploetze F."/>
            <person name="Gallien S."/>
            <person name="Calteau A."/>
            <person name="Vallenet D."/>
            <person name="Casiot C."/>
            <person name="Chane-Woon-Ming B."/>
            <person name="Giloteaux L."/>
            <person name="Barakat M."/>
            <person name="Bonnefoy V."/>
            <person name="Bruneel O."/>
            <person name="Chandler M."/>
            <person name="Cleiss J."/>
            <person name="Duran R."/>
            <person name="Elbaz-Poulichet F."/>
            <person name="Fonknechten N."/>
            <person name="Lauga B."/>
            <person name="Mornico D."/>
            <person name="Ortet P."/>
            <person name="Schaeffer C."/>
            <person name="Siguier P."/>
            <person name="Alexander Thil Smith A."/>
            <person name="Van Dorsselaer A."/>
            <person name="Weissenbach J."/>
            <person name="Medigue C."/>
            <person name="Le Paslier D."/>
        </authorList>
    </citation>
    <scope>NUCLEOTIDE SEQUENCE</scope>
</reference>
<dbReference type="CDD" id="cd01948">
    <property type="entry name" value="EAL"/>
    <property type="match status" value="1"/>
</dbReference>
<dbReference type="SMART" id="SM00267">
    <property type="entry name" value="GGDEF"/>
    <property type="match status" value="1"/>
</dbReference>
<evidence type="ECO:0000259" key="2">
    <source>
        <dbReference type="PROSITE" id="PS50112"/>
    </source>
</evidence>
<evidence type="ECO:0000259" key="5">
    <source>
        <dbReference type="PROSITE" id="PS50887"/>
    </source>
</evidence>
<dbReference type="InterPro" id="IPR035965">
    <property type="entry name" value="PAS-like_dom_sf"/>
</dbReference>
<dbReference type="EMBL" id="CABR01000041">
    <property type="protein sequence ID" value="CBI09618.1"/>
    <property type="molecule type" value="Genomic_DNA"/>
</dbReference>
<evidence type="ECO:0000256" key="1">
    <source>
        <dbReference type="SAM" id="MobiDB-lite"/>
    </source>
</evidence>
<dbReference type="InterPro" id="IPR043128">
    <property type="entry name" value="Rev_trsase/Diguanyl_cyclase"/>
</dbReference>
<dbReference type="Pfam" id="PF13426">
    <property type="entry name" value="PAS_9"/>
    <property type="match status" value="1"/>
</dbReference>
<name>E6QQU7_9ZZZZ</name>
<dbReference type="InterPro" id="IPR000700">
    <property type="entry name" value="PAS-assoc_C"/>
</dbReference>
<dbReference type="PANTHER" id="PTHR44757">
    <property type="entry name" value="DIGUANYLATE CYCLASE DGCP"/>
    <property type="match status" value="1"/>
</dbReference>
<accession>E6QQU7</accession>
<dbReference type="SMART" id="SM00052">
    <property type="entry name" value="EAL"/>
    <property type="match status" value="1"/>
</dbReference>
<dbReference type="CDD" id="cd00130">
    <property type="entry name" value="PAS"/>
    <property type="match status" value="1"/>
</dbReference>
<evidence type="ECO:0008006" key="7">
    <source>
        <dbReference type="Google" id="ProtNLM"/>
    </source>
</evidence>
<proteinExistence type="predicted"/>
<dbReference type="PROSITE" id="PS50112">
    <property type="entry name" value="PAS"/>
    <property type="match status" value="1"/>
</dbReference>
<dbReference type="InterPro" id="IPR001610">
    <property type="entry name" value="PAC"/>
</dbReference>
<evidence type="ECO:0000313" key="6">
    <source>
        <dbReference type="EMBL" id="CBI09618.1"/>
    </source>
</evidence>
<dbReference type="SUPFAM" id="SSF55785">
    <property type="entry name" value="PYP-like sensor domain (PAS domain)"/>
    <property type="match status" value="1"/>
</dbReference>
<dbReference type="InterPro" id="IPR029787">
    <property type="entry name" value="Nucleotide_cyclase"/>
</dbReference>
<feature type="domain" description="GGDEF" evidence="5">
    <location>
        <begin position="177"/>
        <end position="312"/>
    </location>
</feature>
<dbReference type="InterPro" id="IPR000014">
    <property type="entry name" value="PAS"/>
</dbReference>
<evidence type="ECO:0000259" key="3">
    <source>
        <dbReference type="PROSITE" id="PS50113"/>
    </source>
</evidence>
<organism evidence="6">
    <name type="scientific">mine drainage metagenome</name>
    <dbReference type="NCBI Taxonomy" id="410659"/>
    <lineage>
        <taxon>unclassified sequences</taxon>
        <taxon>metagenomes</taxon>
        <taxon>ecological metagenomes</taxon>
    </lineage>
</organism>
<dbReference type="NCBIfam" id="TIGR00254">
    <property type="entry name" value="GGDEF"/>
    <property type="match status" value="1"/>
</dbReference>
<dbReference type="Gene3D" id="3.30.450.20">
    <property type="entry name" value="PAS domain"/>
    <property type="match status" value="1"/>
</dbReference>
<feature type="domain" description="EAL" evidence="4">
    <location>
        <begin position="316"/>
        <end position="567"/>
    </location>
</feature>
<dbReference type="PROSITE" id="PS50883">
    <property type="entry name" value="EAL"/>
    <property type="match status" value="1"/>
</dbReference>
<dbReference type="PANTHER" id="PTHR44757:SF2">
    <property type="entry name" value="BIOFILM ARCHITECTURE MAINTENANCE PROTEIN MBAA"/>
    <property type="match status" value="1"/>
</dbReference>
<feature type="domain" description="PAS" evidence="2">
    <location>
        <begin position="36"/>
        <end position="66"/>
    </location>
</feature>
<feature type="domain" description="PAC" evidence="3">
    <location>
        <begin position="93"/>
        <end position="145"/>
    </location>
</feature>
<dbReference type="InterPro" id="IPR035919">
    <property type="entry name" value="EAL_sf"/>
</dbReference>